<evidence type="ECO:0000313" key="2">
    <source>
        <dbReference type="EMBL" id="KAL2044634.1"/>
    </source>
</evidence>
<evidence type="ECO:0000256" key="1">
    <source>
        <dbReference type="SAM" id="MobiDB-lite"/>
    </source>
</evidence>
<gene>
    <name evidence="2" type="ORF">ABVK25_012268</name>
</gene>
<evidence type="ECO:0008006" key="4">
    <source>
        <dbReference type="Google" id="ProtNLM"/>
    </source>
</evidence>
<comment type="caution">
    <text evidence="2">The sequence shown here is derived from an EMBL/GenBank/DDBJ whole genome shotgun (WGS) entry which is preliminary data.</text>
</comment>
<keyword evidence="3" id="KW-1185">Reference proteome</keyword>
<protein>
    <recommendedName>
        <fullName evidence="4">Myosin heavy chain</fullName>
    </recommendedName>
</protein>
<feature type="region of interest" description="Disordered" evidence="1">
    <location>
        <begin position="1"/>
        <end position="20"/>
    </location>
</feature>
<dbReference type="Proteomes" id="UP001590951">
    <property type="component" value="Unassembled WGS sequence"/>
</dbReference>
<sequence>MRKRIEALEQAKANTEQQLQVSEAQHPEFENLQQEYHAAVEEINSLKGSLANATKDRKDYLEAINEYRGKLEAAEEAQSSFEKNGKQVSLEQEKLLENMRRDHEEASQRQVIALQASVDKAAIERKDGVQAIRNFKNQISELSKSRDAANTLISQLQTQIQGQVASERSEGLGHAASKLSQCFWKEISALKPW</sequence>
<name>A0ABR4AGJ7_9LECA</name>
<evidence type="ECO:0000313" key="3">
    <source>
        <dbReference type="Proteomes" id="UP001590951"/>
    </source>
</evidence>
<organism evidence="2 3">
    <name type="scientific">Lepraria finkii</name>
    <dbReference type="NCBI Taxonomy" id="1340010"/>
    <lineage>
        <taxon>Eukaryota</taxon>
        <taxon>Fungi</taxon>
        <taxon>Dikarya</taxon>
        <taxon>Ascomycota</taxon>
        <taxon>Pezizomycotina</taxon>
        <taxon>Lecanoromycetes</taxon>
        <taxon>OSLEUM clade</taxon>
        <taxon>Lecanoromycetidae</taxon>
        <taxon>Lecanorales</taxon>
        <taxon>Lecanorineae</taxon>
        <taxon>Stereocaulaceae</taxon>
        <taxon>Lepraria</taxon>
    </lineage>
</organism>
<accession>A0ABR4AGJ7</accession>
<dbReference type="EMBL" id="JBHFEH010000172">
    <property type="protein sequence ID" value="KAL2044634.1"/>
    <property type="molecule type" value="Genomic_DNA"/>
</dbReference>
<reference evidence="2 3" key="1">
    <citation type="submission" date="2024-09" db="EMBL/GenBank/DDBJ databases">
        <title>Rethinking Asexuality: The Enigmatic Case of Functional Sexual Genes in Lepraria (Stereocaulaceae).</title>
        <authorList>
            <person name="Doellman M."/>
            <person name="Sun Y."/>
            <person name="Barcenas-Pena A."/>
            <person name="Lumbsch H.T."/>
            <person name="Grewe F."/>
        </authorList>
    </citation>
    <scope>NUCLEOTIDE SEQUENCE [LARGE SCALE GENOMIC DNA]</scope>
    <source>
        <strain evidence="2 3">Grewe 0041</strain>
    </source>
</reference>
<proteinExistence type="predicted"/>